<dbReference type="AlphaFoldDB" id="A0A926QL98"/>
<dbReference type="GO" id="GO:0005886">
    <property type="term" value="C:plasma membrane"/>
    <property type="evidence" value="ECO:0007669"/>
    <property type="project" value="UniProtKB-SubCell"/>
</dbReference>
<evidence type="ECO:0000256" key="3">
    <source>
        <dbReference type="ARBA" id="ARBA00022475"/>
    </source>
</evidence>
<evidence type="ECO:0000313" key="9">
    <source>
        <dbReference type="EMBL" id="MBD0383380.1"/>
    </source>
</evidence>
<dbReference type="EMBL" id="JACVVD010000011">
    <property type="protein sequence ID" value="MBD0383380.1"/>
    <property type="molecule type" value="Genomic_DNA"/>
</dbReference>
<feature type="domain" description="Membrane transport protein MMPL" evidence="8">
    <location>
        <begin position="663"/>
        <end position="949"/>
    </location>
</feature>
<comment type="subcellular location">
    <subcellularLocation>
        <location evidence="1">Cell membrane</location>
        <topology evidence="1">Multi-pass membrane protein</topology>
    </subcellularLocation>
</comment>
<dbReference type="PRINTS" id="PR00702">
    <property type="entry name" value="ACRIFLAVINRP"/>
</dbReference>
<feature type="transmembrane region" description="Helical" evidence="7">
    <location>
        <begin position="883"/>
        <end position="904"/>
    </location>
</feature>
<dbReference type="Proteomes" id="UP000650466">
    <property type="component" value="Unassembled WGS sequence"/>
</dbReference>
<sequence length="974" mass="104938">MELWVRNLAKIKWLVVIVWLIITVGSVFVLPDLQQIVRNTESKFVPSDAQSAQASAILEQMDPEHKSKSNAVVVLQRETGLTEEDHAWFKKELRQINANKEKLGLVSTMSAYDDPTLAEKFISQDKTTEMAIIEFPKEVQSAVTADSIALLKEELGDNPSGTTIDYTGSAPIFADYNKSSEEGLKKTEVLTIVLVLSILLIVFRSPIAPFIPLVTIGIAFVLTRGLVALSTKAGLPVSSFTETFLIAVLFGAGTDYCILLIHRYREELSKTTDRVLALTRTIMTVGKTVIYSGSTVLIAFFLIGFAKFGLYQSAVGVAIGMAVTLLAAVTLTPALMLILGPAMYWPVKLKAGHSHGDSKLWGAMARLTSKRPLAVLLVCVLLLSPFIFLFQGNRSFDDLAEIDPDISAVKGFRKVEAAFSSGEVLPVSVAITSATDMRSPEGLAALEKASAAASLAPHVKEVRSAARPLGKQIQELTVPNQLEQTNKGLEELRSGVNQVRDGFRQAQADMNAKSADITKLQEGAEQVSQKLLEVQGGLKQVSGGLASSQTGTTQISDAVKQLTQTASSLDNDLTKLVQENPELAQSVTYQTIVAKQKGIAGGLNQTAEGLLPLSKGLAQLTPAANSLTEGVGLLADGQSQVSGGIKQLQQGLDQFGSGLGQGTAALSKVSDGLTQVVDAQKGIAENSSKQIAGWYVPKQLLEQEDFKKSMDFYISKDGRIAKLEVVLSINPYSKEAMNGTEDLKETIQDSLAGTALTNVDVKLAGTTPQAHELDRISQDDFIRTGSLVLIGIYIVLALLLRSLVMPLYLLLSLGFNYLITMGIVEFIFVKLLGYDGLSWTVSFFVFLVIVALGVDYNIFLMARFKEEYRHGHVTQAMSKAMTTTGGVIMSAAVIMGGTFGALMFSGMNTLLQLGAGIVIGLAVYTTVIMGLVVPSLTVLFGESNWWPFNRARTVSAQSKQTEDQQPSMQSIDAT</sequence>
<comment type="caution">
    <text evidence="9">The sequence shown here is derived from an EMBL/GenBank/DDBJ whole genome shotgun (WGS) entry which is preliminary data.</text>
</comment>
<feature type="transmembrane region" description="Helical" evidence="7">
    <location>
        <begin position="807"/>
        <end position="829"/>
    </location>
</feature>
<keyword evidence="4 7" id="KW-0812">Transmembrane</keyword>
<keyword evidence="6 7" id="KW-0472">Membrane</keyword>
<comment type="similarity">
    <text evidence="2">Belongs to the resistance-nodulation-cell division (RND) (TC 2.A.6) family. MmpL subfamily.</text>
</comment>
<evidence type="ECO:0000256" key="6">
    <source>
        <dbReference type="ARBA" id="ARBA00023136"/>
    </source>
</evidence>
<dbReference type="GO" id="GO:0022857">
    <property type="term" value="F:transmembrane transporter activity"/>
    <property type="evidence" value="ECO:0007669"/>
    <property type="project" value="InterPro"/>
</dbReference>
<feature type="transmembrane region" description="Helical" evidence="7">
    <location>
        <begin position="781"/>
        <end position="800"/>
    </location>
</feature>
<dbReference type="InterPro" id="IPR050545">
    <property type="entry name" value="Mycobact_MmpL"/>
</dbReference>
<feature type="transmembrane region" description="Helical" evidence="7">
    <location>
        <begin position="243"/>
        <end position="261"/>
    </location>
</feature>
<proteinExistence type="inferred from homology"/>
<organism evidence="9 10">
    <name type="scientific">Paenibacillus sedimenti</name>
    <dbReference type="NCBI Taxonomy" id="2770274"/>
    <lineage>
        <taxon>Bacteria</taxon>
        <taxon>Bacillati</taxon>
        <taxon>Bacillota</taxon>
        <taxon>Bacilli</taxon>
        <taxon>Bacillales</taxon>
        <taxon>Paenibacillaceae</taxon>
        <taxon>Paenibacillus</taxon>
    </lineage>
</organism>
<feature type="domain" description="Membrane transport protein MMPL" evidence="8">
    <location>
        <begin position="44"/>
        <end position="374"/>
    </location>
</feature>
<gene>
    <name evidence="9" type="ORF">ICC18_25085</name>
</gene>
<feature type="transmembrane region" description="Helical" evidence="7">
    <location>
        <begin position="317"/>
        <end position="340"/>
    </location>
</feature>
<evidence type="ECO:0000256" key="5">
    <source>
        <dbReference type="ARBA" id="ARBA00022989"/>
    </source>
</evidence>
<accession>A0A926QL98</accession>
<dbReference type="Pfam" id="PF03176">
    <property type="entry name" value="MMPL"/>
    <property type="match status" value="2"/>
</dbReference>
<evidence type="ECO:0000256" key="7">
    <source>
        <dbReference type="SAM" id="Phobius"/>
    </source>
</evidence>
<evidence type="ECO:0000259" key="8">
    <source>
        <dbReference type="Pfam" id="PF03176"/>
    </source>
</evidence>
<feature type="transmembrane region" description="Helical" evidence="7">
    <location>
        <begin position="12"/>
        <end position="30"/>
    </location>
</feature>
<evidence type="ECO:0000256" key="2">
    <source>
        <dbReference type="ARBA" id="ARBA00010157"/>
    </source>
</evidence>
<feature type="transmembrane region" description="Helical" evidence="7">
    <location>
        <begin position="210"/>
        <end position="231"/>
    </location>
</feature>
<dbReference type="SUPFAM" id="SSF82866">
    <property type="entry name" value="Multidrug efflux transporter AcrB transmembrane domain"/>
    <property type="match status" value="2"/>
</dbReference>
<dbReference type="InterPro" id="IPR001036">
    <property type="entry name" value="Acrflvin-R"/>
</dbReference>
<keyword evidence="10" id="KW-1185">Reference proteome</keyword>
<protein>
    <submittedName>
        <fullName evidence="9">MMPL family transporter</fullName>
    </submittedName>
</protein>
<dbReference type="PANTHER" id="PTHR33406">
    <property type="entry name" value="MEMBRANE PROTEIN MJ1562-RELATED"/>
    <property type="match status" value="1"/>
</dbReference>
<reference evidence="9" key="1">
    <citation type="submission" date="2020-09" db="EMBL/GenBank/DDBJ databases">
        <title>Draft Genome Sequence of Paenibacillus sp. WST5.</title>
        <authorList>
            <person name="Bao Z."/>
        </authorList>
    </citation>
    <scope>NUCLEOTIDE SEQUENCE</scope>
    <source>
        <strain evidence="9">WST5</strain>
    </source>
</reference>
<dbReference type="Gene3D" id="1.10.287.950">
    <property type="entry name" value="Methyl-accepting chemotaxis protein"/>
    <property type="match status" value="1"/>
</dbReference>
<evidence type="ECO:0000256" key="4">
    <source>
        <dbReference type="ARBA" id="ARBA00022692"/>
    </source>
</evidence>
<feature type="transmembrane region" description="Helical" evidence="7">
    <location>
        <begin position="841"/>
        <end position="862"/>
    </location>
</feature>
<feature type="transmembrane region" description="Helical" evidence="7">
    <location>
        <begin position="289"/>
        <end position="311"/>
    </location>
</feature>
<dbReference type="PANTHER" id="PTHR33406:SF6">
    <property type="entry name" value="MEMBRANE PROTEIN YDGH-RELATED"/>
    <property type="match status" value="1"/>
</dbReference>
<evidence type="ECO:0000313" key="10">
    <source>
        <dbReference type="Proteomes" id="UP000650466"/>
    </source>
</evidence>
<dbReference type="InterPro" id="IPR004869">
    <property type="entry name" value="MMPL_dom"/>
</dbReference>
<feature type="transmembrane region" description="Helical" evidence="7">
    <location>
        <begin position="910"/>
        <end position="940"/>
    </location>
</feature>
<dbReference type="Gene3D" id="1.20.1640.10">
    <property type="entry name" value="Multidrug efflux transporter AcrB transmembrane domain"/>
    <property type="match status" value="2"/>
</dbReference>
<dbReference type="RefSeq" id="WP_188177175.1">
    <property type="nucleotide sequence ID" value="NZ_JACVVD010000011.1"/>
</dbReference>
<name>A0A926QL98_9BACL</name>
<evidence type="ECO:0000256" key="1">
    <source>
        <dbReference type="ARBA" id="ARBA00004651"/>
    </source>
</evidence>
<keyword evidence="5 7" id="KW-1133">Transmembrane helix</keyword>
<keyword evidence="3" id="KW-1003">Cell membrane</keyword>
<feature type="transmembrane region" description="Helical" evidence="7">
    <location>
        <begin position="373"/>
        <end position="390"/>
    </location>
</feature>